<dbReference type="GO" id="GO:0034497">
    <property type="term" value="P:protein localization to phagophore assembly site"/>
    <property type="evidence" value="ECO:0007669"/>
    <property type="project" value="TreeGrafter"/>
</dbReference>
<feature type="compositionally biased region" description="Polar residues" evidence="5">
    <location>
        <begin position="785"/>
        <end position="802"/>
    </location>
</feature>
<keyword evidence="3 4" id="KW-0072">Autophagy</keyword>
<dbReference type="AlphaFoldDB" id="A0A0D2ABV8"/>
<feature type="region of interest" description="Disordered" evidence="5">
    <location>
        <begin position="394"/>
        <end position="573"/>
    </location>
</feature>
<dbReference type="InterPro" id="IPR018731">
    <property type="entry name" value="Atg13_N"/>
</dbReference>
<keyword evidence="8" id="KW-1185">Reference proteome</keyword>
<feature type="region of interest" description="Disordered" evidence="5">
    <location>
        <begin position="1"/>
        <end position="54"/>
    </location>
</feature>
<dbReference type="PANTHER" id="PTHR13430">
    <property type="match status" value="1"/>
</dbReference>
<feature type="compositionally biased region" description="Polar residues" evidence="5">
    <location>
        <begin position="556"/>
        <end position="567"/>
    </location>
</feature>
<dbReference type="Pfam" id="PF10033">
    <property type="entry name" value="ATG13"/>
    <property type="match status" value="1"/>
</dbReference>
<feature type="region of interest" description="Disordered" evidence="5">
    <location>
        <begin position="347"/>
        <end position="366"/>
    </location>
</feature>
<dbReference type="Proteomes" id="UP000053259">
    <property type="component" value="Unassembled WGS sequence"/>
</dbReference>
<dbReference type="STRING" id="253628.A0A0D2ABV8"/>
<dbReference type="InParanoid" id="A0A0D2ABV8"/>
<name>A0A0D2ABV8_9PEZI</name>
<protein>
    <recommendedName>
        <fullName evidence="2 4">Autophagy-related protein 13</fullName>
    </recommendedName>
</protein>
<sequence length="913" mass="100035">MYPPPRPAGARASASSATSPRTNPLRSNNERDSMSERRRMQDSPSDSGSGFGEAENYTQDEIKQLRNLNAIIQQFFVKGALTLVSSRVFLTPAKLKDGDDIKYNKWFNLVLPESDTLAEFTAPWRATDVSVERPPPMIIEIYLDLTQLTRSQKLIILDDNGKRWDVADTLNRTLAPGDRPTSKTANASQLVLERWRISLDGSPRDSAMQPGSLSAVYKRGIPLFRSLFTYGRTMPAFKYSRRLLKQPPNHPTVKLNYRILDGAVPSSKVDTLHIPLALSEDDVVEQYSFEHLQCSAGTLNISVTYRTNCDFRVDDTESLMSSHFMASDDHYFRPSLAGRRTEAAVVPSSVPNARHDYSPDSQQEGQVYGSLSTFHRSGAAAPGTSPLSAMRAIRDDATPDTPPLRTQPDHRRSTSSRSSMRAEGASINPRRPSVSFQPFKAGSLASSPGMNLPTSPGTSFPGRPGPASLTHTRNRPSLTTLPQQVLRTPQLPNETAIASSTSSSPKPAPIARYSSSFSHRRSRFSSTGSKGDDDHNSSGKQSASSSAQRGSDEIVNESQRSGSGSMEQSEDDKNLQDFIKLLEAKKDLKSFSRTDSASKDASMRRTTAALSKYRGMRESNTALSDSLSSSLLLQRSSTSSSRQLSSVPPMVHGTSASTSSSPGKPISPHTPHTPAIPSRLSDNLTIDYGDTVRRSRTRRRSPTEAMREENSSEGTARDNTGTNAIDIPTSPHAWPYVRRSSSASGRTRERGLEDEPELYGMRSASLPAEERTELSMSELLRVNMEVQSSSPTGEDSSPQPSNEGYAAYPFPPLDTSQPTSREESSSRPGSIVEPVPQAFRHRLSRGYRRGSPSFSSERGSRYSAGSRLSMQTGEEDDLIFQLSELGSASRRSVEETRGATTSGRGDRRGAWNQ</sequence>
<evidence type="ECO:0000256" key="2">
    <source>
        <dbReference type="ARBA" id="ARBA00013801"/>
    </source>
</evidence>
<evidence type="ECO:0000313" key="7">
    <source>
        <dbReference type="EMBL" id="KIW04328.1"/>
    </source>
</evidence>
<dbReference type="OrthoDB" id="70161at2759"/>
<evidence type="ECO:0000256" key="1">
    <source>
        <dbReference type="ARBA" id="ARBA00005246"/>
    </source>
</evidence>
<dbReference type="HOGENOM" id="CLU_007151_1_0_1"/>
<feature type="compositionally biased region" description="Low complexity" evidence="5">
    <location>
        <begin position="538"/>
        <end position="549"/>
    </location>
</feature>
<dbReference type="VEuPathDB" id="FungiDB:PV09_04619"/>
<dbReference type="EMBL" id="KN847541">
    <property type="protein sequence ID" value="KIW04328.1"/>
    <property type="molecule type" value="Genomic_DNA"/>
</dbReference>
<dbReference type="GO" id="GO:0000407">
    <property type="term" value="C:phagophore assembly site"/>
    <property type="evidence" value="ECO:0007669"/>
    <property type="project" value="TreeGrafter"/>
</dbReference>
<feature type="compositionally biased region" description="Polar residues" evidence="5">
    <location>
        <begin position="444"/>
        <end position="458"/>
    </location>
</feature>
<dbReference type="InterPro" id="IPR036570">
    <property type="entry name" value="HORMA_dom_sf"/>
</dbReference>
<organism evidence="7 8">
    <name type="scientific">Verruconis gallopava</name>
    <dbReference type="NCBI Taxonomy" id="253628"/>
    <lineage>
        <taxon>Eukaryota</taxon>
        <taxon>Fungi</taxon>
        <taxon>Dikarya</taxon>
        <taxon>Ascomycota</taxon>
        <taxon>Pezizomycotina</taxon>
        <taxon>Dothideomycetes</taxon>
        <taxon>Pleosporomycetidae</taxon>
        <taxon>Venturiales</taxon>
        <taxon>Sympoventuriaceae</taxon>
        <taxon>Verruconis</taxon>
    </lineage>
</organism>
<evidence type="ECO:0000256" key="3">
    <source>
        <dbReference type="ARBA" id="ARBA00023006"/>
    </source>
</evidence>
<dbReference type="GO" id="GO:0034727">
    <property type="term" value="P:piecemeal microautophagy of the nucleus"/>
    <property type="evidence" value="ECO:0007669"/>
    <property type="project" value="TreeGrafter"/>
</dbReference>
<feature type="compositionally biased region" description="Basic residues" evidence="5">
    <location>
        <begin position="839"/>
        <end position="848"/>
    </location>
</feature>
<dbReference type="GO" id="GO:1990316">
    <property type="term" value="C:Atg1/ULK1 kinase complex"/>
    <property type="evidence" value="ECO:0007669"/>
    <property type="project" value="InterPro"/>
</dbReference>
<evidence type="ECO:0000256" key="5">
    <source>
        <dbReference type="SAM" id="MobiDB-lite"/>
    </source>
</evidence>
<evidence type="ECO:0000313" key="8">
    <source>
        <dbReference type="Proteomes" id="UP000053259"/>
    </source>
</evidence>
<dbReference type="FunCoup" id="A0A0D2ABV8">
    <property type="interactions" value="31"/>
</dbReference>
<evidence type="ECO:0000256" key="4">
    <source>
        <dbReference type="RuleBase" id="RU361214"/>
    </source>
</evidence>
<feature type="compositionally biased region" description="Basic and acidic residues" evidence="5">
    <location>
        <begin position="701"/>
        <end position="710"/>
    </location>
</feature>
<evidence type="ECO:0000259" key="6">
    <source>
        <dbReference type="Pfam" id="PF10033"/>
    </source>
</evidence>
<proteinExistence type="inferred from homology"/>
<reference evidence="7 8" key="1">
    <citation type="submission" date="2015-01" db="EMBL/GenBank/DDBJ databases">
        <title>The Genome Sequence of Ochroconis gallopava CBS43764.</title>
        <authorList>
            <consortium name="The Broad Institute Genomics Platform"/>
            <person name="Cuomo C."/>
            <person name="de Hoog S."/>
            <person name="Gorbushina A."/>
            <person name="Stielow B."/>
            <person name="Teixiera M."/>
            <person name="Abouelleil A."/>
            <person name="Chapman S.B."/>
            <person name="Priest M."/>
            <person name="Young S.K."/>
            <person name="Wortman J."/>
            <person name="Nusbaum C."/>
            <person name="Birren B."/>
        </authorList>
    </citation>
    <scope>NUCLEOTIDE SEQUENCE [LARGE SCALE GENOMIC DNA]</scope>
    <source>
        <strain evidence="7 8">CBS 43764</strain>
    </source>
</reference>
<feature type="compositionally biased region" description="Polar residues" evidence="5">
    <location>
        <begin position="469"/>
        <end position="493"/>
    </location>
</feature>
<feature type="compositionally biased region" description="Low complexity" evidence="5">
    <location>
        <begin position="495"/>
        <end position="517"/>
    </location>
</feature>
<dbReference type="RefSeq" id="XP_016214197.1">
    <property type="nucleotide sequence ID" value="XM_016357995.1"/>
</dbReference>
<feature type="compositionally biased region" description="Basic and acidic residues" evidence="5">
    <location>
        <begin position="28"/>
        <end position="41"/>
    </location>
</feature>
<gene>
    <name evidence="7" type="ORF">PV09_04619</name>
</gene>
<dbReference type="InterPro" id="IPR040182">
    <property type="entry name" value="ATG13"/>
</dbReference>
<dbReference type="GO" id="GO:0005829">
    <property type="term" value="C:cytosol"/>
    <property type="evidence" value="ECO:0007669"/>
    <property type="project" value="TreeGrafter"/>
</dbReference>
<feature type="compositionally biased region" description="Low complexity" evidence="5">
    <location>
        <begin position="8"/>
        <end position="22"/>
    </location>
</feature>
<accession>A0A0D2ABV8</accession>
<dbReference type="Gene3D" id="6.10.140.1900">
    <property type="match status" value="1"/>
</dbReference>
<dbReference type="Gene3D" id="3.30.900.10">
    <property type="entry name" value="HORMA domain"/>
    <property type="match status" value="1"/>
</dbReference>
<feature type="compositionally biased region" description="Basic and acidic residues" evidence="5">
    <location>
        <begin position="904"/>
        <end position="913"/>
    </location>
</feature>
<dbReference type="GO" id="GO:0000423">
    <property type="term" value="P:mitophagy"/>
    <property type="evidence" value="ECO:0007669"/>
    <property type="project" value="TreeGrafter"/>
</dbReference>
<feature type="region of interest" description="Disordered" evidence="5">
    <location>
        <begin position="634"/>
        <end position="913"/>
    </location>
</feature>
<comment type="similarity">
    <text evidence="1 4">Belongs to the ATG13 family. Fungi subfamily.</text>
</comment>
<feature type="compositionally biased region" description="Low complexity" evidence="5">
    <location>
        <begin position="634"/>
        <end position="646"/>
    </location>
</feature>
<feature type="domain" description="Autophagy-related protein 13 N-terminal" evidence="6">
    <location>
        <begin position="72"/>
        <end position="311"/>
    </location>
</feature>
<dbReference type="GeneID" id="27312592"/>
<feature type="compositionally biased region" description="Polar residues" evidence="5">
    <location>
        <begin position="712"/>
        <end position="723"/>
    </location>
</feature>
<dbReference type="PANTHER" id="PTHR13430:SF4">
    <property type="entry name" value="AUTOPHAGY-RELATED PROTEIN 13"/>
    <property type="match status" value="1"/>
</dbReference>